<keyword evidence="3" id="KW-0503">Monooxygenase</keyword>
<dbReference type="InterPro" id="IPR002401">
    <property type="entry name" value="Cyt_P450_E_grp-I"/>
</dbReference>
<accession>A0ABW7PI15</accession>
<dbReference type="PRINTS" id="PR00385">
    <property type="entry name" value="P450"/>
</dbReference>
<keyword evidence="3" id="KW-0408">Iron</keyword>
<dbReference type="InterPro" id="IPR036396">
    <property type="entry name" value="Cyt_P450_sf"/>
</dbReference>
<dbReference type="SUPFAM" id="SSF48264">
    <property type="entry name" value="Cytochrome P450"/>
    <property type="match status" value="1"/>
</dbReference>
<evidence type="ECO:0000313" key="5">
    <source>
        <dbReference type="Proteomes" id="UP001610631"/>
    </source>
</evidence>
<dbReference type="InterPro" id="IPR050121">
    <property type="entry name" value="Cytochrome_P450_monoxygenase"/>
</dbReference>
<dbReference type="RefSeq" id="WP_395511757.1">
    <property type="nucleotide sequence ID" value="NZ_JBBDHD010000068.1"/>
</dbReference>
<comment type="caution">
    <text evidence="4">The sequence shown here is derived from an EMBL/GenBank/DDBJ whole genome shotgun (WGS) entry which is preliminary data.</text>
</comment>
<gene>
    <name evidence="4" type="ORF">WDV06_23515</name>
</gene>
<dbReference type="PANTHER" id="PTHR24305:SF166">
    <property type="entry name" value="CYTOCHROME P450 12A4, MITOCHONDRIAL-RELATED"/>
    <property type="match status" value="1"/>
</dbReference>
<dbReference type="PROSITE" id="PS00086">
    <property type="entry name" value="CYTOCHROME_P450"/>
    <property type="match status" value="1"/>
</dbReference>
<comment type="similarity">
    <text evidence="2 3">Belongs to the cytochrome P450 family.</text>
</comment>
<organism evidence="4 5">
    <name type="scientific">Streptomyces racemochromogenes</name>
    <dbReference type="NCBI Taxonomy" id="67353"/>
    <lineage>
        <taxon>Bacteria</taxon>
        <taxon>Bacillati</taxon>
        <taxon>Actinomycetota</taxon>
        <taxon>Actinomycetes</taxon>
        <taxon>Kitasatosporales</taxon>
        <taxon>Streptomycetaceae</taxon>
        <taxon>Streptomyces</taxon>
    </lineage>
</organism>
<keyword evidence="3" id="KW-0479">Metal-binding</keyword>
<protein>
    <submittedName>
        <fullName evidence="4">Cytochrome P450</fullName>
    </submittedName>
</protein>
<evidence type="ECO:0000256" key="3">
    <source>
        <dbReference type="RuleBase" id="RU000461"/>
    </source>
</evidence>
<keyword evidence="5" id="KW-1185">Reference proteome</keyword>
<keyword evidence="3" id="KW-0349">Heme</keyword>
<evidence type="ECO:0000256" key="1">
    <source>
        <dbReference type="ARBA" id="ARBA00001971"/>
    </source>
</evidence>
<dbReference type="Pfam" id="PF00067">
    <property type="entry name" value="p450"/>
    <property type="match status" value="1"/>
</dbReference>
<reference evidence="4 5" key="1">
    <citation type="submission" date="2024-03" db="EMBL/GenBank/DDBJ databases">
        <title>Whole genome sequencing of Streptomyces racemochromogenes, to identify antimicrobial biosynthetic gene clusters.</title>
        <authorList>
            <person name="Suryawanshi P."/>
            <person name="Krishnaraj P.U."/>
            <person name="Arun Y.P."/>
            <person name="Suryawanshi M.P."/>
            <person name="Rakshit O."/>
        </authorList>
    </citation>
    <scope>NUCLEOTIDE SEQUENCE [LARGE SCALE GENOMIC DNA]</scope>
    <source>
        <strain evidence="4 5">AUDT626</strain>
    </source>
</reference>
<evidence type="ECO:0000313" key="4">
    <source>
        <dbReference type="EMBL" id="MFH7598042.1"/>
    </source>
</evidence>
<dbReference type="PRINTS" id="PR00463">
    <property type="entry name" value="EP450I"/>
</dbReference>
<dbReference type="InterPro" id="IPR017972">
    <property type="entry name" value="Cyt_P450_CS"/>
</dbReference>
<dbReference type="Gene3D" id="1.10.630.10">
    <property type="entry name" value="Cytochrome P450"/>
    <property type="match status" value="1"/>
</dbReference>
<dbReference type="InterPro" id="IPR001128">
    <property type="entry name" value="Cyt_P450"/>
</dbReference>
<proteinExistence type="inferred from homology"/>
<name>A0ABW7PI15_9ACTN</name>
<evidence type="ECO:0000256" key="2">
    <source>
        <dbReference type="ARBA" id="ARBA00010617"/>
    </source>
</evidence>
<dbReference type="Proteomes" id="UP001610631">
    <property type="component" value="Unassembled WGS sequence"/>
</dbReference>
<keyword evidence="3" id="KW-0560">Oxidoreductase</keyword>
<comment type="cofactor">
    <cofactor evidence="1">
        <name>heme</name>
        <dbReference type="ChEBI" id="CHEBI:30413"/>
    </cofactor>
</comment>
<dbReference type="EMBL" id="JBBDHD010000068">
    <property type="protein sequence ID" value="MFH7598042.1"/>
    <property type="molecule type" value="Genomic_DNA"/>
</dbReference>
<sequence length="460" mass="51002">MFAPSPRLDLVRGPRGLPGLGNLLAFGKDPLGFLTRLREDFGDAVSWPLGPLRNVLVSHPQHIGEVFAARGTTFDLADISWALQQISGGSLIRSSGAQWRRKRSLIQATLRPRQVRAHAATMVDCARSAADTWHEGERIDVGVEMAAIAQRNVVRTLFGNDTGEQTRALCDAVETAVNAVGHEMRSPTLLLPDWVPTPYRRRVRAAIAVVDAEMHRLIRARLDSPDTEERDDLLSRLLRACDEHGHALSPREVRDEALGLWTVGHETTAMALTWTLYCLSHAPAAYARLEAELADVLAGRPPALEDYDRLVWTRQIINEALRLYPPGWLLTTVARDRATIGGTAIPAGTVVWCSQWVTHRDPRWFPDPDVFRPERWNPASADPIPDHAWFPFGGGPRGCPGSRFALVETTLVLATLTQRFRFDVPGDVAPYAALSLRPAQPVHATVHKRTQPLRQTKAAR</sequence>
<dbReference type="PANTHER" id="PTHR24305">
    <property type="entry name" value="CYTOCHROME P450"/>
    <property type="match status" value="1"/>
</dbReference>